<sequence length="179" mass="19642">MDTLLFSSDLHGSSSKLTTLLEKANTFQAKTLLLAGDTCPSEGSTFSEILRTSIVPIVMVRGNCDTQYAFHATGLTLPPLIRRFPFSGRTIIMIHGDRYFSPEELGLRPQDIVLSGHTHCPSLTIGGDGVIYVNPGSPSYPRSSYGETYGIIENGKIEIRSLATDIPLPDLQYYFMPLI</sequence>
<evidence type="ECO:0000256" key="1">
    <source>
        <dbReference type="ARBA" id="ARBA00008950"/>
    </source>
</evidence>
<proteinExistence type="inferred from homology"/>
<dbReference type="STRING" id="158190.SpiGrapes_2202"/>
<dbReference type="SUPFAM" id="SSF56300">
    <property type="entry name" value="Metallo-dependent phosphatases"/>
    <property type="match status" value="1"/>
</dbReference>
<comment type="similarity">
    <text evidence="1">Belongs to the metallophosphoesterase superfamily. YfcE family.</text>
</comment>
<protein>
    <submittedName>
        <fullName evidence="3">Putative phosphoesterase</fullName>
    </submittedName>
</protein>
<dbReference type="Gene3D" id="3.60.21.10">
    <property type="match status" value="1"/>
</dbReference>
<dbReference type="AlphaFoldDB" id="G8QRY0"/>
<evidence type="ECO:0000313" key="3">
    <source>
        <dbReference type="EMBL" id="AEV29978.1"/>
    </source>
</evidence>
<evidence type="ECO:0000313" key="4">
    <source>
        <dbReference type="Proteomes" id="UP000005632"/>
    </source>
</evidence>
<dbReference type="eggNOG" id="COG0622">
    <property type="taxonomic scope" value="Bacteria"/>
</dbReference>
<keyword evidence="4" id="KW-1185">Reference proteome</keyword>
<accession>G8QRY0</accession>
<reference evidence="3 4" key="1">
    <citation type="submission" date="2011-11" db="EMBL/GenBank/DDBJ databases">
        <title>Complete sequence of Spirochaeta sp. grapes.</title>
        <authorList>
            <consortium name="US DOE Joint Genome Institute"/>
            <person name="Lucas S."/>
            <person name="Han J."/>
            <person name="Lapidus A."/>
            <person name="Cheng J.-F."/>
            <person name="Goodwin L."/>
            <person name="Pitluck S."/>
            <person name="Peters L."/>
            <person name="Ovchinnikova G."/>
            <person name="Munk A.C."/>
            <person name="Detter J.C."/>
            <person name="Han C."/>
            <person name="Tapia R."/>
            <person name="Land M."/>
            <person name="Hauser L."/>
            <person name="Kyrpides N."/>
            <person name="Ivanova N."/>
            <person name="Pagani I."/>
            <person name="Ritalahtilisa K."/>
            <person name="Loeffler F."/>
            <person name="Woyke T."/>
        </authorList>
    </citation>
    <scope>NUCLEOTIDE SEQUENCE [LARGE SCALE GENOMIC DNA]</scope>
    <source>
        <strain evidence="4">ATCC BAA-1885 / DSM 22778 / Grapes</strain>
    </source>
</reference>
<name>G8QRY0_SPHPG</name>
<gene>
    <name evidence="3" type="ordered locus">SpiGrapes_2202</name>
</gene>
<dbReference type="RefSeq" id="WP_014270819.1">
    <property type="nucleotide sequence ID" value="NC_016633.1"/>
</dbReference>
<dbReference type="InterPro" id="IPR024654">
    <property type="entry name" value="Calcineurin-like_PHP_lpxH"/>
</dbReference>
<organism evidence="3 4">
    <name type="scientific">Sphaerochaeta pleomorpha (strain ATCC BAA-1885 / DSM 22778 / Grapes)</name>
    <dbReference type="NCBI Taxonomy" id="158190"/>
    <lineage>
        <taxon>Bacteria</taxon>
        <taxon>Pseudomonadati</taxon>
        <taxon>Spirochaetota</taxon>
        <taxon>Spirochaetia</taxon>
        <taxon>Spirochaetales</taxon>
        <taxon>Sphaerochaetaceae</taxon>
        <taxon>Sphaerochaeta</taxon>
    </lineage>
</organism>
<dbReference type="InterPro" id="IPR029052">
    <property type="entry name" value="Metallo-depent_PP-like"/>
</dbReference>
<dbReference type="Pfam" id="PF12850">
    <property type="entry name" value="Metallophos_2"/>
    <property type="match status" value="1"/>
</dbReference>
<dbReference type="EMBL" id="CP003155">
    <property type="protein sequence ID" value="AEV29978.1"/>
    <property type="molecule type" value="Genomic_DNA"/>
</dbReference>
<dbReference type="Proteomes" id="UP000005632">
    <property type="component" value="Chromosome"/>
</dbReference>
<dbReference type="KEGG" id="sgp:SpiGrapes_2202"/>
<dbReference type="HOGENOM" id="CLU_1502535_0_0_12"/>
<dbReference type="OrthoDB" id="9800565at2"/>
<feature type="domain" description="Calcineurin-like phosphoesterase" evidence="2">
    <location>
        <begin position="5"/>
        <end position="153"/>
    </location>
</feature>
<evidence type="ECO:0000259" key="2">
    <source>
        <dbReference type="Pfam" id="PF12850"/>
    </source>
</evidence>